<protein>
    <submittedName>
        <fullName evidence="1">Uncharacterized protein</fullName>
    </submittedName>
</protein>
<dbReference type="Proteomes" id="UP000837857">
    <property type="component" value="Chromosome 4"/>
</dbReference>
<reference evidence="1" key="1">
    <citation type="submission" date="2022-03" db="EMBL/GenBank/DDBJ databases">
        <authorList>
            <person name="Martin H S."/>
        </authorList>
    </citation>
    <scope>NUCLEOTIDE SEQUENCE</scope>
</reference>
<evidence type="ECO:0000313" key="2">
    <source>
        <dbReference type="Proteomes" id="UP000837857"/>
    </source>
</evidence>
<accession>A0ABN8IVI8</accession>
<sequence>MWLVTHVNVKSGVGSETGAAGGAGWARDSASAPLDLAPALLAAGGACGARWLLAAAGGAALAQAAARAAAGASPAAAVEAPRRARLRGAAPVNAVRQRADALLSHADARAHGLAARF</sequence>
<name>A0ABN8IVI8_9NEOP</name>
<gene>
    <name evidence="1" type="ORF">IPOD504_LOCUS14005</name>
</gene>
<proteinExistence type="predicted"/>
<keyword evidence="2" id="KW-1185">Reference proteome</keyword>
<evidence type="ECO:0000313" key="1">
    <source>
        <dbReference type="EMBL" id="CAH2067720.1"/>
    </source>
</evidence>
<dbReference type="EMBL" id="OW152816">
    <property type="protein sequence ID" value="CAH2067720.1"/>
    <property type="molecule type" value="Genomic_DNA"/>
</dbReference>
<organism evidence="1 2">
    <name type="scientific">Iphiclides podalirius</name>
    <name type="common">scarce swallowtail</name>
    <dbReference type="NCBI Taxonomy" id="110791"/>
    <lineage>
        <taxon>Eukaryota</taxon>
        <taxon>Metazoa</taxon>
        <taxon>Ecdysozoa</taxon>
        <taxon>Arthropoda</taxon>
        <taxon>Hexapoda</taxon>
        <taxon>Insecta</taxon>
        <taxon>Pterygota</taxon>
        <taxon>Neoptera</taxon>
        <taxon>Endopterygota</taxon>
        <taxon>Lepidoptera</taxon>
        <taxon>Glossata</taxon>
        <taxon>Ditrysia</taxon>
        <taxon>Papilionoidea</taxon>
        <taxon>Papilionidae</taxon>
        <taxon>Papilioninae</taxon>
        <taxon>Iphiclides</taxon>
    </lineage>
</organism>
<feature type="non-terminal residue" evidence="1">
    <location>
        <position position="117"/>
    </location>
</feature>